<evidence type="ECO:0000313" key="5">
    <source>
        <dbReference type="EMBL" id="MBC6995243.1"/>
    </source>
</evidence>
<feature type="domain" description="Cas10/Cmr2 second palm" evidence="4">
    <location>
        <begin position="206"/>
        <end position="368"/>
    </location>
</feature>
<evidence type="ECO:0000256" key="2">
    <source>
        <dbReference type="ARBA" id="ARBA00023118"/>
    </source>
</evidence>
<dbReference type="Gene3D" id="3.30.70.270">
    <property type="match status" value="1"/>
</dbReference>
<dbReference type="RefSeq" id="WP_187467289.1">
    <property type="nucleotide sequence ID" value="NZ_JACSIT010000120.1"/>
</dbReference>
<reference evidence="5" key="1">
    <citation type="submission" date="2020-08" db="EMBL/GenBank/DDBJ databases">
        <title>Lewinella bacteria from marine environments.</title>
        <authorList>
            <person name="Zhong Y."/>
        </authorList>
    </citation>
    <scope>NUCLEOTIDE SEQUENCE</scope>
    <source>
        <strain evidence="5">KCTC 42187</strain>
    </source>
</reference>
<dbReference type="InterPro" id="IPR043128">
    <property type="entry name" value="Rev_trsase/Diguanyl_cyclase"/>
</dbReference>
<evidence type="ECO:0000313" key="6">
    <source>
        <dbReference type="Proteomes" id="UP000650081"/>
    </source>
</evidence>
<evidence type="ECO:0000259" key="4">
    <source>
        <dbReference type="Pfam" id="PF22335"/>
    </source>
</evidence>
<dbReference type="GO" id="GO:0000166">
    <property type="term" value="F:nucleotide binding"/>
    <property type="evidence" value="ECO:0007669"/>
    <property type="project" value="UniProtKB-KW"/>
</dbReference>
<dbReference type="Pfam" id="PF22335">
    <property type="entry name" value="Cas10-Cmr2_palm2"/>
    <property type="match status" value="1"/>
</dbReference>
<proteinExistence type="predicted"/>
<sequence>MTQYLYGAKVQGIQSYIFETNKLKDIGGASELIESLAGERFAGFFSQVGVSYKEEQLLRNAAGEISYLFHDKASCAAVVRGFERFISTEIPGLTVSQAVVPLEGTTLNLSDASHEVNRLLQVQRNRATPPSELGWMISERARRTGRPGVKQVKKDGLIDRRQQSKREVADHRRLHDKLIGDTHPFEKEDFAFELEDIVNKREGAWLAVVHADGNNLGKLIQKLLPELPADQLEKGYRQFSIKLEEATVAAARIAYQKLLDCLKAEERNAVIAGEMKLPIRPVIIGGDDLTVILRAEHAVAFTKAYLEAFEQETQEKFGNYAKEFGVAEHFKDGLTACAGIAIIKPKFPFHYAAHLAEELCSWTKNVAKKIDEHHTPSSLHFHKVQASFVENYKDIIERELTTVKDDAVDEKLLTAGPYFVNDSQEGYPTVKQLLRYTEVLGYKDTPAGPLRDYLGELRVDAQAAAQKLERIRDLNKDVNKELDLSEETLFQKRGSNEKASTHLYDAIQLANLL</sequence>
<accession>A0A923PJF5</accession>
<gene>
    <name evidence="5" type="ORF">H9S92_13775</name>
</gene>
<name>A0A923PJF5_9BACT</name>
<dbReference type="InterPro" id="IPR054767">
    <property type="entry name" value="Cas10-Cmr2_palm2"/>
</dbReference>
<evidence type="ECO:0000256" key="3">
    <source>
        <dbReference type="SAM" id="Coils"/>
    </source>
</evidence>
<dbReference type="Proteomes" id="UP000650081">
    <property type="component" value="Unassembled WGS sequence"/>
</dbReference>
<keyword evidence="2" id="KW-0051">Antiviral defense</keyword>
<protein>
    <recommendedName>
        <fullName evidence="4">Cas10/Cmr2 second palm domain-containing protein</fullName>
    </recommendedName>
</protein>
<keyword evidence="1" id="KW-0547">Nucleotide-binding</keyword>
<dbReference type="GO" id="GO:0051607">
    <property type="term" value="P:defense response to virus"/>
    <property type="evidence" value="ECO:0007669"/>
    <property type="project" value="UniProtKB-KW"/>
</dbReference>
<organism evidence="5 6">
    <name type="scientific">Neolewinella lacunae</name>
    <dbReference type="NCBI Taxonomy" id="1517758"/>
    <lineage>
        <taxon>Bacteria</taxon>
        <taxon>Pseudomonadati</taxon>
        <taxon>Bacteroidota</taxon>
        <taxon>Saprospiria</taxon>
        <taxon>Saprospirales</taxon>
        <taxon>Lewinellaceae</taxon>
        <taxon>Neolewinella</taxon>
    </lineage>
</organism>
<dbReference type="EMBL" id="JACSIT010000120">
    <property type="protein sequence ID" value="MBC6995243.1"/>
    <property type="molecule type" value="Genomic_DNA"/>
</dbReference>
<keyword evidence="6" id="KW-1185">Reference proteome</keyword>
<evidence type="ECO:0000256" key="1">
    <source>
        <dbReference type="ARBA" id="ARBA00022741"/>
    </source>
</evidence>
<feature type="coiled-coil region" evidence="3">
    <location>
        <begin position="461"/>
        <end position="488"/>
    </location>
</feature>
<comment type="caution">
    <text evidence="5">The sequence shown here is derived from an EMBL/GenBank/DDBJ whole genome shotgun (WGS) entry which is preliminary data.</text>
</comment>
<dbReference type="AlphaFoldDB" id="A0A923PJF5"/>
<keyword evidence="3" id="KW-0175">Coiled coil</keyword>